<protein>
    <submittedName>
        <fullName evidence="1">Uncharacterized protein</fullName>
    </submittedName>
</protein>
<reference evidence="1 2" key="1">
    <citation type="submission" date="2019-09" db="EMBL/GenBank/DDBJ databases">
        <authorList>
            <consortium name="PulseNet: The National Subtyping Network for Foodborne Disease Surveillance"/>
            <person name="Tarr C.L."/>
            <person name="Trees E."/>
            <person name="Katz L.S."/>
            <person name="Carleton-Romer H.A."/>
            <person name="Stroika S."/>
            <person name="Kucerova Z."/>
            <person name="Roache K.F."/>
            <person name="Sabol A.L."/>
            <person name="Besser J."/>
            <person name="Gerner-Smidt P."/>
        </authorList>
    </citation>
    <scope>NUCLEOTIDE SEQUENCE [LARGE SCALE GENOMIC DNA]</scope>
    <source>
        <strain evidence="1 2">PNUSAC011760</strain>
    </source>
</reference>
<gene>
    <name evidence="1" type="ORF">F5R70_06020</name>
</gene>
<name>A0A698FTW8_CAMLA</name>
<dbReference type="Proteomes" id="UP000440714">
    <property type="component" value="Unassembled WGS sequence"/>
</dbReference>
<evidence type="ECO:0000313" key="2">
    <source>
        <dbReference type="Proteomes" id="UP000440714"/>
    </source>
</evidence>
<organism evidence="1 2">
    <name type="scientific">Campylobacter lari</name>
    <dbReference type="NCBI Taxonomy" id="201"/>
    <lineage>
        <taxon>Bacteria</taxon>
        <taxon>Pseudomonadati</taxon>
        <taxon>Campylobacterota</taxon>
        <taxon>Epsilonproteobacteria</taxon>
        <taxon>Campylobacterales</taxon>
        <taxon>Campylobacteraceae</taxon>
        <taxon>Campylobacter</taxon>
    </lineage>
</organism>
<dbReference type="EMBL" id="AAKYAN010000011">
    <property type="protein sequence ID" value="ECW8954979.1"/>
    <property type="molecule type" value="Genomic_DNA"/>
</dbReference>
<proteinExistence type="predicted"/>
<evidence type="ECO:0000313" key="1">
    <source>
        <dbReference type="EMBL" id="ECW8954979.1"/>
    </source>
</evidence>
<accession>A0A698FTW8</accession>
<sequence length="238" mass="27162">MDYGISYIPEDGQGSLIKPPIQKPEVIDKEFIEKLINEKLSHTKDGLNGKNALNIELKVEDKKLFYRYSLKENPIFTFKEKIEFQASSLAYFEKFTIKSFPNNAKKAKISLVTIFIDNGKNFSISANTQGSYEYLGKLNPKEASAVLINEKSAMFKAELDYKILKENALSSIEQALYIDKIFITLDLIDENEQVISKCVISYTFLQEDLNSDFQELYDFNNAANTLSTKSKELKKGVK</sequence>
<comment type="caution">
    <text evidence="1">The sequence shown here is derived from an EMBL/GenBank/DDBJ whole genome shotgun (WGS) entry which is preliminary data.</text>
</comment>
<dbReference type="AlphaFoldDB" id="A0A698FTW8"/>